<dbReference type="Pfam" id="PF01966">
    <property type="entry name" value="HD"/>
    <property type="match status" value="1"/>
</dbReference>
<evidence type="ECO:0000256" key="6">
    <source>
        <dbReference type="ARBA" id="ARBA00049417"/>
    </source>
</evidence>
<dbReference type="SUPFAM" id="SSF109604">
    <property type="entry name" value="HD-domain/PDEase-like"/>
    <property type="match status" value="1"/>
</dbReference>
<dbReference type="PANTHER" id="PTHR35795">
    <property type="entry name" value="SLR1885 PROTEIN"/>
    <property type="match status" value="1"/>
</dbReference>
<dbReference type="InterPro" id="IPR005249">
    <property type="entry name" value="YqeK"/>
</dbReference>
<evidence type="ECO:0000256" key="5">
    <source>
        <dbReference type="ARBA" id="ARBA00023004"/>
    </source>
</evidence>
<dbReference type="SMART" id="SM00471">
    <property type="entry name" value="HDc"/>
    <property type="match status" value="1"/>
</dbReference>
<sequence length="202" mass="22507">MGEFAGLRQRVLHWLASNVPESRVEHVLRVEQMAAELARRHGVEVSKAAQAGLMHDLAKYFKPQVLLEIARAEALITDPVDELNPHLLHADVSAVVARDEFGIRDPEVLTAIANHTLGRPGMDHLSCVVFLADSLEPGRGSTPELDILRQVSQQDLHKAVWMTCNHTLNQLIANHRLIHPRAVATRNWFLQRARPKAEASAS</sequence>
<evidence type="ECO:0000256" key="4">
    <source>
        <dbReference type="ARBA" id="ARBA00022801"/>
    </source>
</evidence>
<dbReference type="PROSITE" id="PS51831">
    <property type="entry name" value="HD"/>
    <property type="match status" value="1"/>
</dbReference>
<dbReference type="Gene3D" id="1.10.3210.10">
    <property type="entry name" value="Hypothetical protein af1432"/>
    <property type="match status" value="1"/>
</dbReference>
<dbReference type="EMBL" id="CP053586">
    <property type="protein sequence ID" value="WNZ24374.1"/>
    <property type="molecule type" value="Genomic_DNA"/>
</dbReference>
<proteinExistence type="predicted"/>
<dbReference type="InterPro" id="IPR051094">
    <property type="entry name" value="Diverse_Catalytic_Enzymes"/>
</dbReference>
<feature type="domain" description="HD" evidence="7">
    <location>
        <begin position="23"/>
        <end position="138"/>
    </location>
</feature>
<evidence type="ECO:0000259" key="7">
    <source>
        <dbReference type="PROSITE" id="PS51831"/>
    </source>
</evidence>
<keyword evidence="2" id="KW-0479">Metal-binding</keyword>
<gene>
    <name evidence="8" type="ORF">HJG54_16925</name>
</gene>
<dbReference type="GO" id="GO:0008803">
    <property type="term" value="F:bis(5'-nucleosyl)-tetraphosphatase (symmetrical) activity"/>
    <property type="evidence" value="ECO:0007669"/>
    <property type="project" value="UniProtKB-EC"/>
</dbReference>
<name>A0AA97AHC5_9CYAN</name>
<reference evidence="8" key="1">
    <citation type="submission" date="2020-05" db="EMBL/GenBank/DDBJ databases">
        <authorList>
            <person name="Zhu T."/>
            <person name="Keshari N."/>
            <person name="Lu X."/>
        </authorList>
    </citation>
    <scope>NUCLEOTIDE SEQUENCE</scope>
    <source>
        <strain evidence="8">NK1-12</strain>
    </source>
</reference>
<dbReference type="RefSeq" id="WP_316430143.1">
    <property type="nucleotide sequence ID" value="NZ_CP053586.1"/>
</dbReference>
<dbReference type="CDD" id="cd00077">
    <property type="entry name" value="HDc"/>
    <property type="match status" value="1"/>
</dbReference>
<keyword evidence="5" id="KW-0408">Iron</keyword>
<keyword evidence="4" id="KW-0378">Hydrolase</keyword>
<dbReference type="GO" id="GO:0000166">
    <property type="term" value="F:nucleotide binding"/>
    <property type="evidence" value="ECO:0007669"/>
    <property type="project" value="UniProtKB-KW"/>
</dbReference>
<dbReference type="InterPro" id="IPR006674">
    <property type="entry name" value="HD_domain"/>
</dbReference>
<organism evidence="8">
    <name type="scientific">Leptolyngbya sp. NK1-12</name>
    <dbReference type="NCBI Taxonomy" id="2547451"/>
    <lineage>
        <taxon>Bacteria</taxon>
        <taxon>Bacillati</taxon>
        <taxon>Cyanobacteriota</taxon>
        <taxon>Cyanophyceae</taxon>
        <taxon>Leptolyngbyales</taxon>
        <taxon>Leptolyngbyaceae</taxon>
        <taxon>Leptolyngbya group</taxon>
        <taxon>Leptolyngbya</taxon>
    </lineage>
</organism>
<keyword evidence="3" id="KW-0547">Nucleotide-binding</keyword>
<dbReference type="GO" id="GO:0046872">
    <property type="term" value="F:metal ion binding"/>
    <property type="evidence" value="ECO:0007669"/>
    <property type="project" value="UniProtKB-KW"/>
</dbReference>
<dbReference type="InterPro" id="IPR003607">
    <property type="entry name" value="HD/PDEase_dom"/>
</dbReference>
<protein>
    <recommendedName>
        <fullName evidence="1">bis(5'-nucleosyl)-tetraphosphatase (symmetrical)</fullName>
        <ecNumber evidence="1">3.6.1.41</ecNumber>
    </recommendedName>
</protein>
<comment type="catalytic activity">
    <reaction evidence="6">
        <text>P(1),P(4)-bis(5'-adenosyl) tetraphosphate + H2O = 2 ADP + 2 H(+)</text>
        <dbReference type="Rhea" id="RHEA:24252"/>
        <dbReference type="ChEBI" id="CHEBI:15377"/>
        <dbReference type="ChEBI" id="CHEBI:15378"/>
        <dbReference type="ChEBI" id="CHEBI:58141"/>
        <dbReference type="ChEBI" id="CHEBI:456216"/>
        <dbReference type="EC" id="3.6.1.41"/>
    </reaction>
</comment>
<dbReference type="AlphaFoldDB" id="A0AA97AHC5"/>
<accession>A0AA97AHC5</accession>
<dbReference type="EC" id="3.6.1.41" evidence="1"/>
<evidence type="ECO:0000256" key="3">
    <source>
        <dbReference type="ARBA" id="ARBA00022741"/>
    </source>
</evidence>
<evidence type="ECO:0000256" key="1">
    <source>
        <dbReference type="ARBA" id="ARBA00012506"/>
    </source>
</evidence>
<dbReference type="NCBIfam" id="TIGR00488">
    <property type="entry name" value="bis(5'-nucleosyl)-tetraphosphatase (symmetrical) YqeK"/>
    <property type="match status" value="1"/>
</dbReference>
<evidence type="ECO:0000313" key="8">
    <source>
        <dbReference type="EMBL" id="WNZ24374.1"/>
    </source>
</evidence>
<evidence type="ECO:0000256" key="2">
    <source>
        <dbReference type="ARBA" id="ARBA00022723"/>
    </source>
</evidence>
<dbReference type="PANTHER" id="PTHR35795:SF1">
    <property type="entry name" value="BIS(5'-NUCLEOSYL)-TETRAPHOSPHATASE, SYMMETRICAL"/>
    <property type="match status" value="1"/>
</dbReference>